<dbReference type="Gene3D" id="3.30.70.330">
    <property type="match status" value="2"/>
</dbReference>
<evidence type="ECO:0000313" key="4">
    <source>
        <dbReference type="EMBL" id="EGT50489.1"/>
    </source>
</evidence>
<evidence type="ECO:0000256" key="1">
    <source>
        <dbReference type="PROSITE-ProRule" id="PRU00176"/>
    </source>
</evidence>
<dbReference type="InParanoid" id="G0PBI7"/>
<organism evidence="5">
    <name type="scientific">Caenorhabditis brenneri</name>
    <name type="common">Nematode worm</name>
    <dbReference type="NCBI Taxonomy" id="135651"/>
    <lineage>
        <taxon>Eukaryota</taxon>
        <taxon>Metazoa</taxon>
        <taxon>Ecdysozoa</taxon>
        <taxon>Nematoda</taxon>
        <taxon>Chromadorea</taxon>
        <taxon>Rhabditida</taxon>
        <taxon>Rhabditina</taxon>
        <taxon>Rhabditomorpha</taxon>
        <taxon>Rhabditoidea</taxon>
        <taxon>Rhabditidae</taxon>
        <taxon>Peloderinae</taxon>
        <taxon>Caenorhabditis</taxon>
    </lineage>
</organism>
<dbReference type="FunCoup" id="G0PBI7">
    <property type="interactions" value="1898"/>
</dbReference>
<dbReference type="STRING" id="135651.G0PBI7"/>
<dbReference type="SMART" id="SM00360">
    <property type="entry name" value="RRM"/>
    <property type="match status" value="2"/>
</dbReference>
<accession>G0PBI7</accession>
<dbReference type="Pfam" id="PF00076">
    <property type="entry name" value="RRM_1"/>
    <property type="match status" value="1"/>
</dbReference>
<dbReference type="eggNOG" id="KOG0118">
    <property type="taxonomic scope" value="Eukaryota"/>
</dbReference>
<feature type="compositionally biased region" description="Basic and acidic residues" evidence="2">
    <location>
        <begin position="284"/>
        <end position="293"/>
    </location>
</feature>
<dbReference type="PROSITE" id="PS50102">
    <property type="entry name" value="RRM"/>
    <property type="match status" value="2"/>
</dbReference>
<dbReference type="SUPFAM" id="SSF54928">
    <property type="entry name" value="RNA-binding domain, RBD"/>
    <property type="match status" value="1"/>
</dbReference>
<dbReference type="GO" id="GO:0003723">
    <property type="term" value="F:RNA binding"/>
    <property type="evidence" value="ECO:0007669"/>
    <property type="project" value="UniProtKB-UniRule"/>
</dbReference>
<keyword evidence="1" id="KW-0694">RNA-binding</keyword>
<evidence type="ECO:0000259" key="3">
    <source>
        <dbReference type="PROSITE" id="PS50102"/>
    </source>
</evidence>
<dbReference type="PANTHER" id="PTHR15241:SF304">
    <property type="entry name" value="RRM DOMAIN-CONTAINING PROTEIN"/>
    <property type="match status" value="1"/>
</dbReference>
<dbReference type="CDD" id="cd00590">
    <property type="entry name" value="RRM_SF"/>
    <property type="match status" value="1"/>
</dbReference>
<feature type="region of interest" description="Disordered" evidence="2">
    <location>
        <begin position="373"/>
        <end position="503"/>
    </location>
</feature>
<dbReference type="InterPro" id="IPR000504">
    <property type="entry name" value="RRM_dom"/>
</dbReference>
<feature type="compositionally biased region" description="Basic and acidic residues" evidence="2">
    <location>
        <begin position="321"/>
        <end position="332"/>
    </location>
</feature>
<evidence type="ECO:0000256" key="2">
    <source>
        <dbReference type="SAM" id="MobiDB-lite"/>
    </source>
</evidence>
<proteinExistence type="predicted"/>
<keyword evidence="5" id="KW-1185">Reference proteome</keyword>
<feature type="compositionally biased region" description="Basic and acidic residues" evidence="2">
    <location>
        <begin position="381"/>
        <end position="407"/>
    </location>
</feature>
<dbReference type="InterPro" id="IPR035979">
    <property type="entry name" value="RBD_domain_sf"/>
</dbReference>
<feature type="region of interest" description="Disordered" evidence="2">
    <location>
        <begin position="284"/>
        <end position="332"/>
    </location>
</feature>
<feature type="compositionally biased region" description="Basic and acidic residues" evidence="2">
    <location>
        <begin position="419"/>
        <end position="497"/>
    </location>
</feature>
<feature type="compositionally biased region" description="Polar residues" evidence="2">
    <location>
        <begin position="180"/>
        <end position="192"/>
    </location>
</feature>
<dbReference type="AlphaFoldDB" id="G0PBI7"/>
<dbReference type="EMBL" id="GL380212">
    <property type="protein sequence ID" value="EGT50489.1"/>
    <property type="molecule type" value="Genomic_DNA"/>
</dbReference>
<dbReference type="OrthoDB" id="3800936at2759"/>
<dbReference type="Proteomes" id="UP000008068">
    <property type="component" value="Unassembled WGS sequence"/>
</dbReference>
<evidence type="ECO:0000313" key="5">
    <source>
        <dbReference type="Proteomes" id="UP000008068"/>
    </source>
</evidence>
<sequence length="545" mass="61392">MITDNFCDRLYVGGFSTTLSSDQIRTLISQSASPFEVTTEIVENGSRRHRGFAFVQCRSPAEASILLTKFTTLFTKVNYAKREPKPAENVMSNITNVFVRGISSDMPDTELYQAFGGVADGVVQCHVADGYGFVLFDTRANAQKKIAAMDGKVLNGKTISVSWARPDTMARKRKKPMGEESSTPSTPDSLANYSSLLKRPMIPSQLFQLSPQPQVLPPSLLPLLNPTFPLLFPQNPLLAAAASIPTQPDLSQIATTKIDILKATDFRPMKRGHHNWCDDDQKMIDEMPRRGSNDQEGNETVELVRDSNEKWGSRQSSAESESQKDGNWSRKWSDKVEKKVAVKWELPTADYYPIRYDEHIRRNVNPRKPCGELLTAQEAPAVREKGEANDRTDQDCLTHPHDLHSSKESLTSSEATSTQRDKSPERKPRSIEPPKPVEEVVPEKVPEKVPEEVKKIEEEPKKVEEPKKEEPPKQEEKKKEVEEVKKEDPPVVVETEKKPKKKVQINIKRHPDCGELTILGEKNGIVSFTCSTQHRVKSKKTKNEK</sequence>
<name>G0PBI7_CAEBE</name>
<feature type="compositionally biased region" description="Polar residues" evidence="2">
    <location>
        <begin position="408"/>
        <end position="418"/>
    </location>
</feature>
<feature type="domain" description="RRM" evidence="3">
    <location>
        <begin position="95"/>
        <end position="166"/>
    </location>
</feature>
<reference evidence="5" key="1">
    <citation type="submission" date="2011-07" db="EMBL/GenBank/DDBJ databases">
        <authorList>
            <consortium name="Caenorhabditis brenneri Sequencing and Analysis Consortium"/>
            <person name="Wilson R.K."/>
        </authorList>
    </citation>
    <scope>NUCLEOTIDE SEQUENCE [LARGE SCALE GENOMIC DNA]</scope>
    <source>
        <strain evidence="5">PB2801</strain>
    </source>
</reference>
<feature type="region of interest" description="Disordered" evidence="2">
    <location>
        <begin position="165"/>
        <end position="192"/>
    </location>
</feature>
<protein>
    <recommendedName>
        <fullName evidence="3">RRM domain-containing protein</fullName>
    </recommendedName>
</protein>
<gene>
    <name evidence="4" type="ORF">CAEBREN_10318</name>
</gene>
<dbReference type="PANTHER" id="PTHR15241">
    <property type="entry name" value="TRANSFORMER-2-RELATED"/>
    <property type="match status" value="1"/>
</dbReference>
<dbReference type="HOGENOM" id="CLU_576510_0_0_1"/>
<feature type="domain" description="RRM" evidence="3">
    <location>
        <begin position="8"/>
        <end position="82"/>
    </location>
</feature>
<dbReference type="InterPro" id="IPR012677">
    <property type="entry name" value="Nucleotide-bd_a/b_plait_sf"/>
</dbReference>
<feature type="compositionally biased region" description="Basic and acidic residues" evidence="2">
    <location>
        <begin position="302"/>
        <end position="312"/>
    </location>
</feature>